<dbReference type="AlphaFoldDB" id="A0AAV5I4S9"/>
<dbReference type="PANTHER" id="PTHR46214">
    <property type="entry name" value="ZINC FINGER, RING-CH-TYPE"/>
    <property type="match status" value="1"/>
</dbReference>
<accession>A0AAV5I4S9</accession>
<dbReference type="SMART" id="SM00744">
    <property type="entry name" value="RINGv"/>
    <property type="match status" value="1"/>
</dbReference>
<reference evidence="7 8" key="1">
    <citation type="journal article" date="2021" name="Commun. Biol.">
        <title>The genome of Shorea leprosula (Dipterocarpaceae) highlights the ecological relevance of drought in aseasonal tropical rainforests.</title>
        <authorList>
            <person name="Ng K.K.S."/>
            <person name="Kobayashi M.J."/>
            <person name="Fawcett J.A."/>
            <person name="Hatakeyama M."/>
            <person name="Paape T."/>
            <person name="Ng C.H."/>
            <person name="Ang C.C."/>
            <person name="Tnah L.H."/>
            <person name="Lee C.T."/>
            <person name="Nishiyama T."/>
            <person name="Sese J."/>
            <person name="O'Brien M.J."/>
            <person name="Copetti D."/>
            <person name="Mohd Noor M.I."/>
            <person name="Ong R.C."/>
            <person name="Putra M."/>
            <person name="Sireger I.Z."/>
            <person name="Indrioko S."/>
            <person name="Kosugi Y."/>
            <person name="Izuno A."/>
            <person name="Isagi Y."/>
            <person name="Lee S.L."/>
            <person name="Shimizu K.K."/>
        </authorList>
    </citation>
    <scope>NUCLEOTIDE SEQUENCE [LARGE SCALE GENOMIC DNA]</scope>
    <source>
        <strain evidence="7">214</strain>
    </source>
</reference>
<gene>
    <name evidence="7" type="ORF">SLEP1_g6114</name>
</gene>
<keyword evidence="1" id="KW-0479">Metal-binding</keyword>
<dbReference type="Gene3D" id="3.30.40.10">
    <property type="entry name" value="Zinc/RING finger domain, C3HC4 (zinc finger)"/>
    <property type="match status" value="1"/>
</dbReference>
<keyword evidence="5" id="KW-0812">Transmembrane</keyword>
<sequence length="362" mass="38858">MEKDRGEGRGNDDGFGQVDIGTCENPKLKSGNMVSCEEDVHVIGEQADLRLRNNDLMHCKSGIGEPLNQVDQGIRGDSSNSVHANVLENAIVIDSQENSCMSKENGAVMVKSYEGGSSEALMEARHGVMIQDRPVERAINEITGQVDKGSHGSSNNSPNESVVEMVIVINTQEAVCAGGGVSKVKGNGLGSSKVLVEKPKSKIAEADNSCVIDIKGGVSGGRGFRENSDGERICRICHLSSDQSLECAGSTSTTATAATDLMQLGCGCKDELGIAHIHCAEAWFKLKGNRLCEICGEHAKNVTGVGDSRFMEEWNEQRYTLGVSNSPDRGGGCWRGQPFCNFLMACLVIAFVLPWFFRVSMF</sequence>
<feature type="transmembrane region" description="Helical" evidence="5">
    <location>
        <begin position="339"/>
        <end position="357"/>
    </location>
</feature>
<dbReference type="PANTHER" id="PTHR46214:SF8">
    <property type="entry name" value="RING_FYVE_PHD ZINC FINGER SUPERFAMILY PROTEIN"/>
    <property type="match status" value="1"/>
</dbReference>
<keyword evidence="3" id="KW-0862">Zinc</keyword>
<dbReference type="PROSITE" id="PS51292">
    <property type="entry name" value="ZF_RING_CH"/>
    <property type="match status" value="1"/>
</dbReference>
<dbReference type="SUPFAM" id="SSF57850">
    <property type="entry name" value="RING/U-box"/>
    <property type="match status" value="1"/>
</dbReference>
<keyword evidence="5" id="KW-1133">Transmembrane helix</keyword>
<evidence type="ECO:0000256" key="3">
    <source>
        <dbReference type="ARBA" id="ARBA00022833"/>
    </source>
</evidence>
<evidence type="ECO:0000313" key="7">
    <source>
        <dbReference type="EMBL" id="GKU92379.1"/>
    </source>
</evidence>
<keyword evidence="2" id="KW-0863">Zinc-finger</keyword>
<keyword evidence="8" id="KW-1185">Reference proteome</keyword>
<dbReference type="InterPro" id="IPR011016">
    <property type="entry name" value="Znf_RING-CH"/>
</dbReference>
<feature type="domain" description="RING-CH-type" evidence="6">
    <location>
        <begin position="226"/>
        <end position="302"/>
    </location>
</feature>
<evidence type="ECO:0000256" key="4">
    <source>
        <dbReference type="SAM" id="MobiDB-lite"/>
    </source>
</evidence>
<evidence type="ECO:0000256" key="1">
    <source>
        <dbReference type="ARBA" id="ARBA00022723"/>
    </source>
</evidence>
<dbReference type="Proteomes" id="UP001054252">
    <property type="component" value="Unassembled WGS sequence"/>
</dbReference>
<organism evidence="7 8">
    <name type="scientific">Rubroshorea leprosula</name>
    <dbReference type="NCBI Taxonomy" id="152421"/>
    <lineage>
        <taxon>Eukaryota</taxon>
        <taxon>Viridiplantae</taxon>
        <taxon>Streptophyta</taxon>
        <taxon>Embryophyta</taxon>
        <taxon>Tracheophyta</taxon>
        <taxon>Spermatophyta</taxon>
        <taxon>Magnoliopsida</taxon>
        <taxon>eudicotyledons</taxon>
        <taxon>Gunneridae</taxon>
        <taxon>Pentapetalae</taxon>
        <taxon>rosids</taxon>
        <taxon>malvids</taxon>
        <taxon>Malvales</taxon>
        <taxon>Dipterocarpaceae</taxon>
        <taxon>Rubroshorea</taxon>
    </lineage>
</organism>
<dbReference type="InterPro" id="IPR013083">
    <property type="entry name" value="Znf_RING/FYVE/PHD"/>
</dbReference>
<dbReference type="EMBL" id="BPVZ01000006">
    <property type="protein sequence ID" value="GKU92379.1"/>
    <property type="molecule type" value="Genomic_DNA"/>
</dbReference>
<feature type="compositionally biased region" description="Basic and acidic residues" evidence="4">
    <location>
        <begin position="1"/>
        <end position="12"/>
    </location>
</feature>
<dbReference type="Pfam" id="PF12906">
    <property type="entry name" value="RINGv"/>
    <property type="match status" value="1"/>
</dbReference>
<evidence type="ECO:0000313" key="8">
    <source>
        <dbReference type="Proteomes" id="UP001054252"/>
    </source>
</evidence>
<protein>
    <recommendedName>
        <fullName evidence="6">RING-CH-type domain-containing protein</fullName>
    </recommendedName>
</protein>
<proteinExistence type="predicted"/>
<evidence type="ECO:0000256" key="2">
    <source>
        <dbReference type="ARBA" id="ARBA00022771"/>
    </source>
</evidence>
<evidence type="ECO:0000256" key="5">
    <source>
        <dbReference type="SAM" id="Phobius"/>
    </source>
</evidence>
<name>A0AAV5I4S9_9ROSI</name>
<feature type="region of interest" description="Disordered" evidence="4">
    <location>
        <begin position="1"/>
        <end position="22"/>
    </location>
</feature>
<comment type="caution">
    <text evidence="7">The sequence shown here is derived from an EMBL/GenBank/DDBJ whole genome shotgun (WGS) entry which is preliminary data.</text>
</comment>
<evidence type="ECO:0000259" key="6">
    <source>
        <dbReference type="PROSITE" id="PS51292"/>
    </source>
</evidence>
<keyword evidence="5" id="KW-0472">Membrane</keyword>
<dbReference type="GO" id="GO:0008270">
    <property type="term" value="F:zinc ion binding"/>
    <property type="evidence" value="ECO:0007669"/>
    <property type="project" value="UniProtKB-KW"/>
</dbReference>